<accession>A0A6A3XCZ4</accession>
<dbReference type="AlphaFoldDB" id="A0A6A3XCZ4"/>
<dbReference type="InterPro" id="IPR002499">
    <property type="entry name" value="Vault_N"/>
</dbReference>
<evidence type="ECO:0000259" key="14">
    <source>
        <dbReference type="Pfam" id="PF17796"/>
    </source>
</evidence>
<feature type="repeat" description="MVP" evidence="7">
    <location>
        <begin position="226"/>
        <end position="280"/>
    </location>
</feature>
<dbReference type="InterPro" id="IPR039059">
    <property type="entry name" value="MVP"/>
</dbReference>
<feature type="domain" description="Major vault protein repeat" evidence="10">
    <location>
        <begin position="122"/>
        <end position="157"/>
    </location>
</feature>
<dbReference type="GO" id="GO:1990904">
    <property type="term" value="C:ribonucleoprotein complex"/>
    <property type="evidence" value="ECO:0007669"/>
    <property type="project" value="UniProtKB-UniRule"/>
</dbReference>
<feature type="repeat" description="MVP" evidence="7">
    <location>
        <begin position="331"/>
        <end position="405"/>
    </location>
</feature>
<dbReference type="Gene3D" id="2.30.30.560">
    <property type="match status" value="2"/>
</dbReference>
<feature type="region of interest" description="Disordered" evidence="9">
    <location>
        <begin position="347"/>
        <end position="366"/>
    </location>
</feature>
<feature type="repeat" description="MVP" evidence="7">
    <location>
        <begin position="173"/>
        <end position="225"/>
    </location>
</feature>
<feature type="domain" description="Major vault protein repeat" evidence="10">
    <location>
        <begin position="328"/>
        <end position="390"/>
    </location>
</feature>
<evidence type="ECO:0000313" key="15">
    <source>
        <dbReference type="EMBL" id="KAE8933339.1"/>
    </source>
</evidence>
<dbReference type="InterPro" id="IPR041139">
    <property type="entry name" value="MVP_rep_dom"/>
</dbReference>
<dbReference type="PANTHER" id="PTHR14165:SF3">
    <property type="entry name" value="MAJOR VAULT PROTEIN"/>
    <property type="match status" value="1"/>
</dbReference>
<proteinExistence type="predicted"/>
<evidence type="ECO:0000313" key="20">
    <source>
        <dbReference type="EMBL" id="KAE9200382.1"/>
    </source>
</evidence>
<sequence>MNYDSKDGGPRVIRLPPYKYVHVLDTNSNVSRVLVGPLTYTRQEHEHVLTPPKDMIVLPAQHYVEVRNPVVRSEDGKIVRDAFDQAKLKHGEIEFRIFDKYPEPFPLYPGEEQVGEIRQLRVVAVDSALHIRATRKIDKYVAGDEWLFVGPATYYPRVEEEIVDVVLAIVVKKNQAIKFRAEKKCTDSQGIQRDAGEEWLVRTPGAYLPQIDEVHVETLQAHILTLDTALHLRALRTFTDVYGISRRAGEEWLITTETTETHVQDVHEEILGYVNITILTNRQFCIVVDPVVNGVQRRGTRELRKGEAIFFLQPGEKLENGCVEDICVLADDEAVLLQAVESFIELPEEEGGEPEGEDGGNAVTMKKPSGVRREAGERWMVHGPREYIPPIQVKVLETRRAIPLDVNEGVYVRERKTGHVRAVRGETYMLQPTEELWAKQLSPAVEELLSSQACGSAYVTDPTQSNKLAASLGRPWDASKGLPRQRDPTRVVTFEVPHNAGIQVYDYKTTSSRILFGPTLAMLEPDEQFTVLRLAGGVPKEPNVIRTLCLQLGPDFMRDQIIVETSDHARLSLTIAYNWRFRVDSTNPADAAKIFNVKDFTGDACKTLASRIRGAVAVQDFDYFHKHSAQIIRTSIFGLDENKKLRDELAFPANNLCITNVDIQSAEPVDQLTRESLQKSVQLAIEITTKSQEARAKAIAMREEEAAKGDLLTQQLENQSSAEQARKNLVQLTAECKAVEEEAAAVSRARAQAQAAEIEGQAAVRQAELRAKAERIEHEAHVARVKEDQMLSVAHAQRLAEMEVHKKRELMAIEAEKFQQMVGSVGQETLVALARAGPDGQVKMLEALGLSGYLITDGKSPVNLLGTAEGIIRGISQAEP</sequence>
<dbReference type="Proteomes" id="UP000440732">
    <property type="component" value="Unassembled WGS sequence"/>
</dbReference>
<evidence type="ECO:0000259" key="12">
    <source>
        <dbReference type="Pfam" id="PF17794"/>
    </source>
</evidence>
<gene>
    <name evidence="22" type="ORF">PF002_g2838</name>
    <name evidence="21" type="ORF">PF004_g14562</name>
    <name evidence="20" type="ORF">PF005_g15368</name>
    <name evidence="19" type="ORF">PF006_g14554</name>
    <name evidence="18" type="ORF">PF007_g14497</name>
    <name evidence="15" type="ORF">PF009_g16651</name>
    <name evidence="17" type="ORF">PF010_g15265</name>
    <name evidence="16" type="ORF">PF011_g13672</name>
</gene>
<evidence type="ECO:0000313" key="23">
    <source>
        <dbReference type="Proteomes" id="UP000429523"/>
    </source>
</evidence>
<evidence type="ECO:0000256" key="9">
    <source>
        <dbReference type="SAM" id="MobiDB-lite"/>
    </source>
</evidence>
<feature type="coiled-coil region" evidence="8">
    <location>
        <begin position="722"/>
        <end position="759"/>
    </location>
</feature>
<dbReference type="CDD" id="cd08825">
    <property type="entry name" value="MVP_shoulder"/>
    <property type="match status" value="1"/>
</dbReference>
<dbReference type="Pfam" id="PF11978">
    <property type="entry name" value="MVP_shoulder"/>
    <property type="match status" value="1"/>
</dbReference>
<evidence type="ECO:0000256" key="3">
    <source>
        <dbReference type="ARBA" id="ARBA00022490"/>
    </source>
</evidence>
<evidence type="ECO:0000313" key="17">
    <source>
        <dbReference type="EMBL" id="KAE9099258.1"/>
    </source>
</evidence>
<dbReference type="Gene3D" id="3.30.479.30">
    <property type="entry name" value="Band 7 domain"/>
    <property type="match status" value="1"/>
</dbReference>
<evidence type="ECO:0000313" key="19">
    <source>
        <dbReference type="EMBL" id="KAE9135666.1"/>
    </source>
</evidence>
<dbReference type="EMBL" id="QXGA01000920">
    <property type="protein sequence ID" value="KAE9135666.1"/>
    <property type="molecule type" value="Genomic_DNA"/>
</dbReference>
<dbReference type="OrthoDB" id="6125719at2759"/>
<dbReference type="InterPro" id="IPR021870">
    <property type="entry name" value="MVP_shoulder"/>
</dbReference>
<dbReference type="Proteomes" id="UP000460718">
    <property type="component" value="Unassembled WGS sequence"/>
</dbReference>
<dbReference type="EMBL" id="QXGF01001023">
    <property type="protein sequence ID" value="KAE8933339.1"/>
    <property type="molecule type" value="Genomic_DNA"/>
</dbReference>
<evidence type="ECO:0000256" key="4">
    <source>
        <dbReference type="ARBA" id="ARBA00022737"/>
    </source>
</evidence>
<dbReference type="FunFam" id="2.30.30.570:FF:000001">
    <property type="entry name" value="major vault protein-like"/>
    <property type="match status" value="1"/>
</dbReference>
<dbReference type="Gene3D" id="2.30.30.620">
    <property type="match status" value="1"/>
</dbReference>
<dbReference type="EMBL" id="QXFW01000853">
    <property type="protein sequence ID" value="KAE9001610.1"/>
    <property type="molecule type" value="Genomic_DNA"/>
</dbReference>
<evidence type="ECO:0000256" key="8">
    <source>
        <dbReference type="SAM" id="Coils"/>
    </source>
</evidence>
<name>A0A6A3XCZ4_9STRA</name>
<evidence type="ECO:0000313" key="18">
    <source>
        <dbReference type="EMBL" id="KAE9103186.1"/>
    </source>
</evidence>
<dbReference type="FunFam" id="3.30.479.30:FF:000010">
    <property type="entry name" value="major vault protein-like"/>
    <property type="match status" value="1"/>
</dbReference>
<dbReference type="EMBL" id="QXFX01000985">
    <property type="protein sequence ID" value="KAE9099258.1"/>
    <property type="molecule type" value="Genomic_DNA"/>
</dbReference>
<protein>
    <submittedName>
        <fullName evidence="20">Major vault protein</fullName>
    </submittedName>
</protein>
<comment type="subcellular location">
    <subcellularLocation>
        <location evidence="2 7">Cytoplasm</location>
    </subcellularLocation>
    <subcellularLocation>
        <location evidence="1">Nucleus</location>
    </subcellularLocation>
</comment>
<feature type="domain" description="Major vault protein shoulder" evidence="11">
    <location>
        <begin position="553"/>
        <end position="670"/>
    </location>
</feature>
<evidence type="ECO:0000313" key="24">
    <source>
        <dbReference type="Proteomes" id="UP000433483"/>
    </source>
</evidence>
<dbReference type="InterPro" id="IPR043179">
    <property type="entry name" value="Vault_2_sf"/>
</dbReference>
<evidence type="ECO:0000313" key="30">
    <source>
        <dbReference type="Proteomes" id="UP000488956"/>
    </source>
</evidence>
<dbReference type="PANTHER" id="PTHR14165">
    <property type="entry name" value="MAJOR VAULT PROTEIN"/>
    <property type="match status" value="1"/>
</dbReference>
<dbReference type="FunFam" id="2.30.30.570:FF:000002">
    <property type="entry name" value="Major vault protein-alpha"/>
    <property type="match status" value="1"/>
</dbReference>
<evidence type="ECO:0000313" key="28">
    <source>
        <dbReference type="Proteomes" id="UP000460718"/>
    </source>
</evidence>
<dbReference type="EMBL" id="QXGB01000952">
    <property type="protein sequence ID" value="KAE9200382.1"/>
    <property type="molecule type" value="Genomic_DNA"/>
</dbReference>
<dbReference type="Pfam" id="PF17796">
    <property type="entry name" value="Vault_4"/>
    <property type="match status" value="1"/>
</dbReference>
<dbReference type="Proteomes" id="UP000441208">
    <property type="component" value="Unassembled WGS sequence"/>
</dbReference>
<evidence type="ECO:0000313" key="25">
    <source>
        <dbReference type="Proteomes" id="UP000440367"/>
    </source>
</evidence>
<feature type="domain" description="Major vault protein repeat" evidence="10">
    <location>
        <begin position="222"/>
        <end position="263"/>
    </location>
</feature>
<dbReference type="GO" id="GO:0005737">
    <property type="term" value="C:cytoplasm"/>
    <property type="evidence" value="ECO:0007669"/>
    <property type="project" value="UniProtKB-SubCell"/>
</dbReference>
<dbReference type="Pfam" id="PF01505">
    <property type="entry name" value="Vault"/>
    <property type="match status" value="4"/>
</dbReference>
<evidence type="ECO:0000256" key="7">
    <source>
        <dbReference type="PROSITE-ProRule" id="PRU00571"/>
    </source>
</evidence>
<dbReference type="GO" id="GO:0005634">
    <property type="term" value="C:nucleus"/>
    <property type="evidence" value="ECO:0007669"/>
    <property type="project" value="UniProtKB-SubCell"/>
</dbReference>
<evidence type="ECO:0000313" key="22">
    <source>
        <dbReference type="EMBL" id="KAE9254449.1"/>
    </source>
</evidence>
<dbReference type="FunFam" id="2.30.30.550:FF:000001">
    <property type="entry name" value="major vault protein-like"/>
    <property type="match status" value="3"/>
</dbReference>
<evidence type="ECO:0000313" key="21">
    <source>
        <dbReference type="EMBL" id="KAE9216052.1"/>
    </source>
</evidence>
<dbReference type="EMBL" id="QXGC01000935">
    <property type="protein sequence ID" value="KAE9216052.1"/>
    <property type="molecule type" value="Genomic_DNA"/>
</dbReference>
<dbReference type="Proteomes" id="UP000488956">
    <property type="component" value="Unassembled WGS sequence"/>
</dbReference>
<dbReference type="InterPro" id="IPR041136">
    <property type="entry name" value="Vault_4"/>
</dbReference>
<comment type="caution">
    <text evidence="20">The sequence shown here is derived from an EMBL/GenBank/DDBJ whole genome shotgun (WGS) entry which is preliminary data.</text>
</comment>
<evidence type="ECO:0000313" key="26">
    <source>
        <dbReference type="Proteomes" id="UP000440732"/>
    </source>
</evidence>
<dbReference type="Proteomes" id="UP000440367">
    <property type="component" value="Unassembled WGS sequence"/>
</dbReference>
<evidence type="ECO:0000256" key="6">
    <source>
        <dbReference type="ARBA" id="ARBA00023274"/>
    </source>
</evidence>
<feature type="domain" description="Major vault protein repeat" evidence="10">
    <location>
        <begin position="170"/>
        <end position="209"/>
    </location>
</feature>
<dbReference type="InterPro" id="IPR036013">
    <property type="entry name" value="Band_7/SPFH_dom_sf"/>
</dbReference>
<evidence type="ECO:0000313" key="16">
    <source>
        <dbReference type="EMBL" id="KAE9001610.1"/>
    </source>
</evidence>
<dbReference type="PROSITE" id="PS51224">
    <property type="entry name" value="MVP"/>
    <property type="match status" value="5"/>
</dbReference>
<feature type="repeat" description="MVP" evidence="7">
    <location>
        <begin position="125"/>
        <end position="172"/>
    </location>
</feature>
<keyword evidence="8" id="KW-0175">Coiled coil</keyword>
<feature type="domain" description="Major vault protein repeat" evidence="12">
    <location>
        <begin position="55"/>
        <end position="117"/>
    </location>
</feature>
<dbReference type="Pfam" id="PF17795">
    <property type="entry name" value="Vault_3"/>
    <property type="match status" value="1"/>
</dbReference>
<dbReference type="Pfam" id="PF17794">
    <property type="entry name" value="Vault_2"/>
    <property type="match status" value="2"/>
</dbReference>
<evidence type="ECO:0000313" key="29">
    <source>
        <dbReference type="Proteomes" id="UP000476176"/>
    </source>
</evidence>
<reference evidence="23 24" key="1">
    <citation type="submission" date="2018-08" db="EMBL/GenBank/DDBJ databases">
        <title>Genomic investigation of the strawberry pathogen Phytophthora fragariae indicates pathogenicity is determined by transcriptional variation in three key races.</title>
        <authorList>
            <person name="Adams T.M."/>
            <person name="Armitage A.D."/>
            <person name="Sobczyk M.K."/>
            <person name="Bates H.J."/>
            <person name="Dunwell J.M."/>
            <person name="Nellist C.F."/>
            <person name="Harrison R.J."/>
        </authorList>
    </citation>
    <scope>NUCLEOTIDE SEQUENCE [LARGE SCALE GENOMIC DNA]</scope>
    <source>
        <strain evidence="22 25">BC-1</strain>
        <strain evidence="21 29">BC-23</strain>
        <strain evidence="20 24">NOV-27</strain>
        <strain evidence="19 26">NOV-5</strain>
        <strain evidence="18 27">NOV-71</strain>
        <strain evidence="15 23">NOV-9</strain>
        <strain evidence="17 30">ONT-3</strain>
        <strain evidence="16 28">SCRP245</strain>
    </source>
</reference>
<dbReference type="Gene3D" id="6.20.380.10">
    <property type="match status" value="1"/>
</dbReference>
<keyword evidence="5" id="KW-0539">Nucleus</keyword>
<dbReference type="Gene3D" id="2.30.30.550">
    <property type="entry name" value="Major Vault Protein repeat"/>
    <property type="match status" value="4"/>
</dbReference>
<organism evidence="20 24">
    <name type="scientific">Phytophthora fragariae</name>
    <dbReference type="NCBI Taxonomy" id="53985"/>
    <lineage>
        <taxon>Eukaryota</taxon>
        <taxon>Sar</taxon>
        <taxon>Stramenopiles</taxon>
        <taxon>Oomycota</taxon>
        <taxon>Peronosporomycetes</taxon>
        <taxon>Peronosporales</taxon>
        <taxon>Peronosporaceae</taxon>
        <taxon>Phytophthora</taxon>
    </lineage>
</organism>
<evidence type="ECO:0000256" key="2">
    <source>
        <dbReference type="ARBA" id="ARBA00004496"/>
    </source>
</evidence>
<keyword evidence="24" id="KW-1185">Reference proteome</keyword>
<dbReference type="InterPro" id="IPR040989">
    <property type="entry name" value="Vault_3"/>
</dbReference>
<dbReference type="EMBL" id="QXFZ01000844">
    <property type="protein sequence ID" value="KAE9103186.1"/>
    <property type="molecule type" value="Genomic_DNA"/>
</dbReference>
<evidence type="ECO:0000259" key="13">
    <source>
        <dbReference type="Pfam" id="PF17795"/>
    </source>
</evidence>
<evidence type="ECO:0000256" key="1">
    <source>
        <dbReference type="ARBA" id="ARBA00004123"/>
    </source>
</evidence>
<feature type="domain" description="Major vault protein repeat" evidence="13">
    <location>
        <begin position="491"/>
        <end position="552"/>
    </location>
</feature>
<dbReference type="InterPro" id="IPR043023">
    <property type="entry name" value="MVP_rep_sf"/>
</dbReference>
<feature type="compositionally biased region" description="Acidic residues" evidence="9">
    <location>
        <begin position="347"/>
        <end position="358"/>
    </location>
</feature>
<keyword evidence="3 7" id="KW-0963">Cytoplasm</keyword>
<dbReference type="Proteomes" id="UP000429523">
    <property type="component" value="Unassembled WGS sequence"/>
</dbReference>
<dbReference type="Gene3D" id="6.10.250.720">
    <property type="match status" value="1"/>
</dbReference>
<feature type="domain" description="Major vault protein repeat" evidence="12">
    <location>
        <begin position="277"/>
        <end position="321"/>
    </location>
</feature>
<evidence type="ECO:0000313" key="27">
    <source>
        <dbReference type="Proteomes" id="UP000441208"/>
    </source>
</evidence>
<dbReference type="InterPro" id="IPR041134">
    <property type="entry name" value="Vault_2"/>
</dbReference>
<dbReference type="FunFam" id="2.30.30.560:FF:000001">
    <property type="entry name" value="major vault protein-like"/>
    <property type="match status" value="1"/>
</dbReference>
<evidence type="ECO:0000259" key="10">
    <source>
        <dbReference type="Pfam" id="PF01505"/>
    </source>
</evidence>
<feature type="domain" description="Major vault protein repeat" evidence="14">
    <location>
        <begin position="401"/>
        <end position="453"/>
    </location>
</feature>
<evidence type="ECO:0000256" key="5">
    <source>
        <dbReference type="ARBA" id="ARBA00023242"/>
    </source>
</evidence>
<dbReference type="Proteomes" id="UP000476176">
    <property type="component" value="Unassembled WGS sequence"/>
</dbReference>
<dbReference type="Gene3D" id="2.30.30.570">
    <property type="match status" value="2"/>
</dbReference>
<keyword evidence="4" id="KW-0677">Repeat</keyword>
<keyword evidence="6 7" id="KW-0687">Ribonucleoprotein</keyword>
<dbReference type="Proteomes" id="UP000433483">
    <property type="component" value="Unassembled WGS sequence"/>
</dbReference>
<dbReference type="EMBL" id="QXGD01000076">
    <property type="protein sequence ID" value="KAE9254449.1"/>
    <property type="molecule type" value="Genomic_DNA"/>
</dbReference>
<evidence type="ECO:0000259" key="11">
    <source>
        <dbReference type="Pfam" id="PF11978"/>
    </source>
</evidence>
<feature type="repeat" description="MVP" evidence="7">
    <location>
        <begin position="282"/>
        <end position="330"/>
    </location>
</feature>